<feature type="transmembrane region" description="Helical" evidence="6">
    <location>
        <begin position="307"/>
        <end position="337"/>
    </location>
</feature>
<keyword evidence="8" id="KW-1185">Reference proteome</keyword>
<name>A0ABX7QZJ4_9GAMM</name>
<dbReference type="EMBL" id="CP071502">
    <property type="protein sequence ID" value="QSX36035.1"/>
    <property type="molecule type" value="Genomic_DNA"/>
</dbReference>
<evidence type="ECO:0000256" key="4">
    <source>
        <dbReference type="ARBA" id="ARBA00022989"/>
    </source>
</evidence>
<dbReference type="PANTHER" id="PTHR30250">
    <property type="entry name" value="PST FAMILY PREDICTED COLANIC ACID TRANSPORTER"/>
    <property type="match status" value="1"/>
</dbReference>
<feature type="transmembrane region" description="Helical" evidence="6">
    <location>
        <begin position="100"/>
        <end position="121"/>
    </location>
</feature>
<comment type="subcellular location">
    <subcellularLocation>
        <location evidence="1">Cell membrane</location>
        <topology evidence="1">Multi-pass membrane protein</topology>
    </subcellularLocation>
</comment>
<feature type="transmembrane region" description="Helical" evidence="6">
    <location>
        <begin position="370"/>
        <end position="388"/>
    </location>
</feature>
<dbReference type="Proteomes" id="UP000663207">
    <property type="component" value="Chromosome"/>
</dbReference>
<protein>
    <submittedName>
        <fullName evidence="7">Oligosaccharide flippase family protein</fullName>
    </submittedName>
</protein>
<feature type="transmembrane region" description="Helical" evidence="6">
    <location>
        <begin position="128"/>
        <end position="148"/>
    </location>
</feature>
<evidence type="ECO:0000256" key="1">
    <source>
        <dbReference type="ARBA" id="ARBA00004651"/>
    </source>
</evidence>
<feature type="transmembrane region" description="Helical" evidence="6">
    <location>
        <begin position="204"/>
        <end position="225"/>
    </location>
</feature>
<evidence type="ECO:0000256" key="3">
    <source>
        <dbReference type="ARBA" id="ARBA00022692"/>
    </source>
</evidence>
<dbReference type="RefSeq" id="WP_207379472.1">
    <property type="nucleotide sequence ID" value="NZ_CP071502.1"/>
</dbReference>
<organism evidence="7 8">
    <name type="scientific">Shewanella sedimentimangrovi</name>
    <dbReference type="NCBI Taxonomy" id="2814293"/>
    <lineage>
        <taxon>Bacteria</taxon>
        <taxon>Pseudomonadati</taxon>
        <taxon>Pseudomonadota</taxon>
        <taxon>Gammaproteobacteria</taxon>
        <taxon>Alteromonadales</taxon>
        <taxon>Shewanellaceae</taxon>
        <taxon>Shewanella</taxon>
    </lineage>
</organism>
<feature type="transmembrane region" description="Helical" evidence="6">
    <location>
        <begin position="12"/>
        <end position="32"/>
    </location>
</feature>
<feature type="transmembrane region" description="Helical" evidence="6">
    <location>
        <begin position="38"/>
        <end position="60"/>
    </location>
</feature>
<dbReference type="InterPro" id="IPR050833">
    <property type="entry name" value="Poly_Biosynth_Transport"/>
</dbReference>
<keyword evidence="2" id="KW-1003">Cell membrane</keyword>
<feature type="transmembrane region" description="Helical" evidence="6">
    <location>
        <begin position="231"/>
        <end position="255"/>
    </location>
</feature>
<evidence type="ECO:0000256" key="2">
    <source>
        <dbReference type="ARBA" id="ARBA00022475"/>
    </source>
</evidence>
<feature type="transmembrane region" description="Helical" evidence="6">
    <location>
        <begin position="276"/>
        <end position="295"/>
    </location>
</feature>
<feature type="transmembrane region" description="Helical" evidence="6">
    <location>
        <begin position="344"/>
        <end position="364"/>
    </location>
</feature>
<sequence length="398" mass="44983">MLKNVLKVLSGGVLAQALNFFSFPIIASWYGPATFGDYAIFAFFIAFMPMLMTLRMEMALMQDPDESEKNSLILLSLINSVSIFILGLLASQFFSEKIKIEIILVTFTSLLIAIQNMAISIANLKERYWVIAISRILFPIFFLLIIWLAKDHSVLFPLATSHMLSTMFVLGFILKASEYKVKLTSLTQMPVVLKKYENYVKFDLPSGALNASALLLPAYLIGMFFDEKSSGLYFLAFKLILSPLGTLTMAVGYVYRREAVKEYKENKVFFKSTQKMFLFLFLLAVMMLLAYYFMGPTVFGIFFKEDWLAALPIISVLMPMFALKLVASPLSFSFYIVDKLKLDLYGQLLFIVSSVLAIYIGYLLGDFIKAVYFIAISSGLVYLIYAVMSIQFSKGKVA</sequence>
<keyword evidence="4 6" id="KW-1133">Transmembrane helix</keyword>
<dbReference type="PANTHER" id="PTHR30250:SF11">
    <property type="entry name" value="O-ANTIGEN TRANSPORTER-RELATED"/>
    <property type="match status" value="1"/>
</dbReference>
<evidence type="ECO:0000256" key="5">
    <source>
        <dbReference type="ARBA" id="ARBA00023136"/>
    </source>
</evidence>
<reference evidence="7 8" key="1">
    <citation type="submission" date="2021-03" db="EMBL/GenBank/DDBJ databases">
        <title>Novel species identification of genus Shewanella.</title>
        <authorList>
            <person name="Liu G."/>
            <person name="Zhang Q."/>
        </authorList>
    </citation>
    <scope>NUCLEOTIDE SEQUENCE [LARGE SCALE GENOMIC DNA]</scope>
    <source>
        <strain evidence="7 8">FJAT-52962</strain>
    </source>
</reference>
<keyword evidence="5 6" id="KW-0472">Membrane</keyword>
<evidence type="ECO:0000313" key="8">
    <source>
        <dbReference type="Proteomes" id="UP000663207"/>
    </source>
</evidence>
<evidence type="ECO:0000256" key="6">
    <source>
        <dbReference type="SAM" id="Phobius"/>
    </source>
</evidence>
<accession>A0ABX7QZJ4</accession>
<proteinExistence type="predicted"/>
<keyword evidence="3 6" id="KW-0812">Transmembrane</keyword>
<evidence type="ECO:0000313" key="7">
    <source>
        <dbReference type="EMBL" id="QSX36035.1"/>
    </source>
</evidence>
<feature type="transmembrane region" description="Helical" evidence="6">
    <location>
        <begin position="154"/>
        <end position="174"/>
    </location>
</feature>
<gene>
    <name evidence="7" type="ORF">JYB85_11875</name>
</gene>
<dbReference type="Pfam" id="PF13440">
    <property type="entry name" value="Polysacc_synt_3"/>
    <property type="match status" value="1"/>
</dbReference>
<feature type="transmembrane region" description="Helical" evidence="6">
    <location>
        <begin position="72"/>
        <end position="94"/>
    </location>
</feature>